<evidence type="ECO:0000313" key="3">
    <source>
        <dbReference type="EMBL" id="QGT99324.1"/>
    </source>
</evidence>
<feature type="transmembrane region" description="Helical" evidence="1">
    <location>
        <begin position="12"/>
        <end position="30"/>
    </location>
</feature>
<keyword evidence="4" id="KW-1185">Reference proteome</keyword>
<protein>
    <recommendedName>
        <fullName evidence="2">Bacterial Pleckstrin homology domain-containing protein</fullName>
    </recommendedName>
</protein>
<dbReference type="KEGG" id="salq:SYNTR_0731"/>
<sequence length="276" mass="31016">MTYNAKKSNGPLLGLITGFIVFSFIIWGINFSLDDTATMLKILLYIPAFLFMGMFIFIIISAFSLKYQLTNESLIINIGIKKIELKFEDINEIVHIKGKSNLFSIMGVSWTGVIIGIYIIKGIGSAKMFGTNYEEEIIYLKTNAGLYGITPEDFDLVNKLAEKTSRTIQIINMDDIPIEEKGKSINEDSFYKILYNVNLAFLITFASYLAVFFPLTPDAPNIIILLLVLAIALFFFNIGNAGRLYQFSQQGSYFMLIISIVVTGIFLILSFAELTL</sequence>
<keyword evidence="1" id="KW-0812">Transmembrane</keyword>
<dbReference type="Pfam" id="PF10882">
    <property type="entry name" value="bPH_5"/>
    <property type="match status" value="1"/>
</dbReference>
<evidence type="ECO:0000313" key="4">
    <source>
        <dbReference type="Proteomes" id="UP000426444"/>
    </source>
</evidence>
<proteinExistence type="predicted"/>
<feature type="transmembrane region" description="Helical" evidence="1">
    <location>
        <begin position="193"/>
        <end position="213"/>
    </location>
</feature>
<dbReference type="Proteomes" id="UP000426444">
    <property type="component" value="Chromosome"/>
</dbReference>
<evidence type="ECO:0000259" key="2">
    <source>
        <dbReference type="Pfam" id="PF10882"/>
    </source>
</evidence>
<reference evidence="4" key="1">
    <citation type="journal article" date="2019" name="Microbiology">
        <title>Complete Genome Sequence of an Uncultured Bacterium of the Candidate Phylum Bipolaricaulota.</title>
        <authorList>
            <person name="Kadnikov V.V."/>
            <person name="Mardanov A.V."/>
            <person name="Beletsky A.V."/>
            <person name="Frank Y.A."/>
            <person name="Karnachuk O.V."/>
            <person name="Ravin N.V."/>
        </authorList>
    </citation>
    <scope>NUCLEOTIDE SEQUENCE [LARGE SCALE GENOMIC DNA]</scope>
</reference>
<gene>
    <name evidence="3" type="ORF">SYNTR_0731</name>
</gene>
<feature type="transmembrane region" description="Helical" evidence="1">
    <location>
        <begin position="219"/>
        <end position="239"/>
    </location>
</feature>
<keyword evidence="1" id="KW-1133">Transmembrane helix</keyword>
<feature type="transmembrane region" description="Helical" evidence="1">
    <location>
        <begin position="102"/>
        <end position="120"/>
    </location>
</feature>
<organism evidence="3 4">
    <name type="scientific">Candidatus Syntrophocurvum alkaliphilum</name>
    <dbReference type="NCBI Taxonomy" id="2293317"/>
    <lineage>
        <taxon>Bacteria</taxon>
        <taxon>Bacillati</taxon>
        <taxon>Bacillota</taxon>
        <taxon>Clostridia</taxon>
        <taxon>Eubacteriales</taxon>
        <taxon>Syntrophomonadaceae</taxon>
        <taxon>Candidatus Syntrophocurvum</taxon>
    </lineage>
</organism>
<evidence type="ECO:0000256" key="1">
    <source>
        <dbReference type="SAM" id="Phobius"/>
    </source>
</evidence>
<dbReference type="AlphaFoldDB" id="A0A6I6DFB6"/>
<name>A0A6I6DFB6_9FIRM</name>
<dbReference type="RefSeq" id="WP_197079176.1">
    <property type="nucleotide sequence ID" value="NZ_CP046457.1"/>
</dbReference>
<feature type="transmembrane region" description="Helical" evidence="1">
    <location>
        <begin position="42"/>
        <end position="65"/>
    </location>
</feature>
<feature type="transmembrane region" description="Helical" evidence="1">
    <location>
        <begin position="251"/>
        <end position="272"/>
    </location>
</feature>
<feature type="domain" description="Bacterial Pleckstrin homology" evidence="2">
    <location>
        <begin position="66"/>
        <end position="159"/>
    </location>
</feature>
<dbReference type="InterPro" id="IPR027783">
    <property type="entry name" value="Bacterial_PH-related"/>
</dbReference>
<keyword evidence="1" id="KW-0472">Membrane</keyword>
<dbReference type="EMBL" id="CP046457">
    <property type="protein sequence ID" value="QGT99324.1"/>
    <property type="molecule type" value="Genomic_DNA"/>
</dbReference>
<accession>A0A6I6DFB6</accession>